<evidence type="ECO:0000256" key="4">
    <source>
        <dbReference type="RuleBase" id="RU003744"/>
    </source>
</evidence>
<dbReference type="PANTHER" id="PTHR35936:SF34">
    <property type="entry name" value="ABC TRANSPORTER EXTRACELLULAR-BINDING PROTEIN YCKB-RELATED"/>
    <property type="match status" value="1"/>
</dbReference>
<dbReference type="GO" id="GO:0030313">
    <property type="term" value="C:cell envelope"/>
    <property type="evidence" value="ECO:0007669"/>
    <property type="project" value="UniProtKB-SubCell"/>
</dbReference>
<dbReference type="InterPro" id="IPR018313">
    <property type="entry name" value="SBP_3_CS"/>
</dbReference>
<organism evidence="7 8">
    <name type="scientific">Enterococcus sulfureus ATCC 49903</name>
    <dbReference type="NCBI Taxonomy" id="1140003"/>
    <lineage>
        <taxon>Bacteria</taxon>
        <taxon>Bacillati</taxon>
        <taxon>Bacillota</taxon>
        <taxon>Bacilli</taxon>
        <taxon>Lactobacillales</taxon>
        <taxon>Enterococcaceae</taxon>
        <taxon>Enterococcus</taxon>
    </lineage>
</organism>
<dbReference type="SMART" id="SM00062">
    <property type="entry name" value="PBPb"/>
    <property type="match status" value="1"/>
</dbReference>
<keyword evidence="3 5" id="KW-0732">Signal</keyword>
<evidence type="ECO:0000256" key="5">
    <source>
        <dbReference type="SAM" id="SignalP"/>
    </source>
</evidence>
<dbReference type="PATRIC" id="fig|1140003.3.peg.380"/>
<proteinExistence type="inferred from homology"/>
<comment type="subcellular location">
    <subcellularLocation>
        <location evidence="1">Cell envelope</location>
    </subcellularLocation>
</comment>
<accession>S0KXX4</accession>
<dbReference type="Pfam" id="PF00497">
    <property type="entry name" value="SBP_bac_3"/>
    <property type="match status" value="1"/>
</dbReference>
<dbReference type="eggNOG" id="COG0834">
    <property type="taxonomic scope" value="Bacteria"/>
</dbReference>
<feature type="signal peptide" evidence="5">
    <location>
        <begin position="1"/>
        <end position="19"/>
    </location>
</feature>
<dbReference type="RefSeq" id="WP_016184876.1">
    <property type="nucleotide sequence ID" value="NZ_ASWO01000001.1"/>
</dbReference>
<comment type="similarity">
    <text evidence="2 4">Belongs to the bacterial solute-binding protein 3 family.</text>
</comment>
<keyword evidence="8" id="KW-1185">Reference proteome</keyword>
<evidence type="ECO:0000259" key="6">
    <source>
        <dbReference type="SMART" id="SM00062"/>
    </source>
</evidence>
<comment type="caution">
    <text evidence="7">The sequence shown here is derived from an EMBL/GenBank/DDBJ whole genome shotgun (WGS) entry which is preliminary data.</text>
</comment>
<dbReference type="EMBL" id="ASWO01000001">
    <property type="protein sequence ID" value="EOT87324.1"/>
    <property type="molecule type" value="Genomic_DNA"/>
</dbReference>
<dbReference type="PANTHER" id="PTHR35936">
    <property type="entry name" value="MEMBRANE-BOUND LYTIC MUREIN TRANSGLYCOSYLASE F"/>
    <property type="match status" value="1"/>
</dbReference>
<dbReference type="Proteomes" id="UP000015961">
    <property type="component" value="Unassembled WGS sequence"/>
</dbReference>
<dbReference type="PROSITE" id="PS01039">
    <property type="entry name" value="SBP_BACTERIAL_3"/>
    <property type="match status" value="1"/>
</dbReference>
<dbReference type="AlphaFoldDB" id="S0KXX4"/>
<dbReference type="OrthoDB" id="8613538at2"/>
<feature type="domain" description="Solute-binding protein family 3/N-terminal" evidence="6">
    <location>
        <begin position="43"/>
        <end position="266"/>
    </location>
</feature>
<reference evidence="7 8" key="1">
    <citation type="submission" date="2013-03" db="EMBL/GenBank/DDBJ databases">
        <title>The Genome Sequence of Enterococcus sulfureus ATCC_49903 (PacBio/Illumina hybrid assembly).</title>
        <authorList>
            <consortium name="The Broad Institute Genomics Platform"/>
            <consortium name="The Broad Institute Genome Sequencing Center for Infectious Disease"/>
            <person name="Earl A."/>
            <person name="Russ C."/>
            <person name="Gilmore M."/>
            <person name="Surin D."/>
            <person name="Walker B."/>
            <person name="Young S."/>
            <person name="Zeng Q."/>
            <person name="Gargeya S."/>
            <person name="Fitzgerald M."/>
            <person name="Haas B."/>
            <person name="Abouelleil A."/>
            <person name="Allen A.W."/>
            <person name="Alvarado L."/>
            <person name="Arachchi H.M."/>
            <person name="Berlin A.M."/>
            <person name="Chapman S.B."/>
            <person name="Gainer-Dewar J."/>
            <person name="Goldberg J."/>
            <person name="Griggs A."/>
            <person name="Gujja S."/>
            <person name="Hansen M."/>
            <person name="Howarth C."/>
            <person name="Imamovic A."/>
            <person name="Ireland A."/>
            <person name="Larimer J."/>
            <person name="McCowan C."/>
            <person name="Murphy C."/>
            <person name="Pearson M."/>
            <person name="Poon T.W."/>
            <person name="Priest M."/>
            <person name="Roberts A."/>
            <person name="Saif S."/>
            <person name="Shea T."/>
            <person name="Sisk P."/>
            <person name="Sykes S."/>
            <person name="Wortman J."/>
            <person name="Nusbaum C."/>
            <person name="Birren B."/>
        </authorList>
    </citation>
    <scope>NUCLEOTIDE SEQUENCE [LARGE SCALE GENOMIC DNA]</scope>
    <source>
        <strain evidence="7 8">ATCC 49903</strain>
    </source>
</reference>
<name>S0KXX4_9ENTE</name>
<sequence>MKAKWGLALLALTTLGVLSACSSQNDSSSSSDKNWDAIEKNKTLTVATSGTLYPASYHNDNNELVGYDIDVIKEVAKRMDLKPEFKEYNVDGTLAAVQNGSADLIANDMGVNKEREKQFTLSTPIKYSFGSMIVRKSDDSGIKDFDDLKGKKAAGEATTNYMKIAEQMGATLVNYDNATNDQYLTDVANGRTDVILNDYYLQKMAIAAMPDVPVKILPGVYFNLDSSGFLMKKESTTLIQHINDTLAEMKKDGTLQKISNNYYNADITEKPTETITKTFEVND</sequence>
<dbReference type="Gene3D" id="3.40.190.10">
    <property type="entry name" value="Periplasmic binding protein-like II"/>
    <property type="match status" value="2"/>
</dbReference>
<feature type="chain" id="PRO_5038396809" description="Solute-binding protein family 3/N-terminal domain-containing protein" evidence="5">
    <location>
        <begin position="20"/>
        <end position="283"/>
    </location>
</feature>
<evidence type="ECO:0000256" key="1">
    <source>
        <dbReference type="ARBA" id="ARBA00004196"/>
    </source>
</evidence>
<dbReference type="InterPro" id="IPR001638">
    <property type="entry name" value="Solute-binding_3/MltF_N"/>
</dbReference>
<evidence type="ECO:0000313" key="8">
    <source>
        <dbReference type="Proteomes" id="UP000015961"/>
    </source>
</evidence>
<evidence type="ECO:0000256" key="2">
    <source>
        <dbReference type="ARBA" id="ARBA00010333"/>
    </source>
</evidence>
<evidence type="ECO:0000256" key="3">
    <source>
        <dbReference type="ARBA" id="ARBA00022729"/>
    </source>
</evidence>
<dbReference type="SUPFAM" id="SSF53850">
    <property type="entry name" value="Periplasmic binding protein-like II"/>
    <property type="match status" value="1"/>
</dbReference>
<protein>
    <recommendedName>
        <fullName evidence="6">Solute-binding protein family 3/N-terminal domain-containing protein</fullName>
    </recommendedName>
</protein>
<evidence type="ECO:0000313" key="7">
    <source>
        <dbReference type="EMBL" id="EOT87324.1"/>
    </source>
</evidence>
<dbReference type="STRING" id="1140003.OMY_00385"/>
<gene>
    <name evidence="7" type="ORF">I573_00380</name>
</gene>
<dbReference type="PROSITE" id="PS51257">
    <property type="entry name" value="PROKAR_LIPOPROTEIN"/>
    <property type="match status" value="1"/>
</dbReference>